<proteinExistence type="predicted"/>
<keyword evidence="2" id="KW-1185">Reference proteome</keyword>
<evidence type="ECO:0000313" key="2">
    <source>
        <dbReference type="Proteomes" id="UP001165586"/>
    </source>
</evidence>
<feature type="non-terminal residue" evidence="1">
    <location>
        <position position="1"/>
    </location>
</feature>
<accession>A0ABT2HAY0</accession>
<comment type="caution">
    <text evidence="1">The sequence shown here is derived from an EMBL/GenBank/DDBJ whole genome shotgun (WGS) entry which is preliminary data.</text>
</comment>
<dbReference type="Proteomes" id="UP001165586">
    <property type="component" value="Unassembled WGS sequence"/>
</dbReference>
<reference evidence="1" key="1">
    <citation type="submission" date="2022-08" db="EMBL/GenBank/DDBJ databases">
        <authorList>
            <person name="Deng Y."/>
            <person name="Han X.-F."/>
            <person name="Zhang Y.-Q."/>
        </authorList>
    </citation>
    <scope>NUCLEOTIDE SEQUENCE</scope>
    <source>
        <strain evidence="1">CPCC 203386</strain>
    </source>
</reference>
<dbReference type="EMBL" id="JANLCJ010000436">
    <property type="protein sequence ID" value="MCS5737128.1"/>
    <property type="molecule type" value="Genomic_DNA"/>
</dbReference>
<dbReference type="RefSeq" id="WP_259543449.1">
    <property type="nucleotide sequence ID" value="NZ_JANLCJ010000436.1"/>
</dbReference>
<protein>
    <submittedName>
        <fullName evidence="1">Uncharacterized protein</fullName>
    </submittedName>
</protein>
<organism evidence="1 2">
    <name type="scientific">Herbiconiux daphne</name>
    <dbReference type="NCBI Taxonomy" id="2970914"/>
    <lineage>
        <taxon>Bacteria</taxon>
        <taxon>Bacillati</taxon>
        <taxon>Actinomycetota</taxon>
        <taxon>Actinomycetes</taxon>
        <taxon>Micrococcales</taxon>
        <taxon>Microbacteriaceae</taxon>
        <taxon>Herbiconiux</taxon>
    </lineage>
</organism>
<gene>
    <name evidence="1" type="ORF">N1032_25710</name>
</gene>
<name>A0ABT2HAY0_9MICO</name>
<evidence type="ECO:0000313" key="1">
    <source>
        <dbReference type="EMBL" id="MCS5737128.1"/>
    </source>
</evidence>
<sequence>TGIKTNIKKQAKELNIPVKKRKAQDLAKQIGLNFKLYNKLMQHLEHTFERAYEVSMGKEAQRFMARYIQNTDIEITEDTDLDTLAEMLSNLLDVFLGSPSRGVKGGGEDFFF</sequence>